<keyword evidence="2" id="KW-0238">DNA-binding</keyword>
<dbReference type="Pfam" id="PF12833">
    <property type="entry name" value="HTH_18"/>
    <property type="match status" value="1"/>
</dbReference>
<dbReference type="Gene3D" id="1.10.10.60">
    <property type="entry name" value="Homeodomain-like"/>
    <property type="match status" value="1"/>
</dbReference>
<name>A0ABP5FTX6_9ACTN</name>
<keyword evidence="1" id="KW-0805">Transcription regulation</keyword>
<feature type="region of interest" description="Disordered" evidence="4">
    <location>
        <begin position="284"/>
        <end position="307"/>
    </location>
</feature>
<organism evidence="6 7">
    <name type="scientific">Catenulispora yoronensis</name>
    <dbReference type="NCBI Taxonomy" id="450799"/>
    <lineage>
        <taxon>Bacteria</taxon>
        <taxon>Bacillati</taxon>
        <taxon>Actinomycetota</taxon>
        <taxon>Actinomycetes</taxon>
        <taxon>Catenulisporales</taxon>
        <taxon>Catenulisporaceae</taxon>
        <taxon>Catenulispora</taxon>
    </lineage>
</organism>
<proteinExistence type="predicted"/>
<dbReference type="InterPro" id="IPR050204">
    <property type="entry name" value="AraC_XylS_family_regulators"/>
</dbReference>
<evidence type="ECO:0000256" key="1">
    <source>
        <dbReference type="ARBA" id="ARBA00023015"/>
    </source>
</evidence>
<keyword evidence="3" id="KW-0804">Transcription</keyword>
<dbReference type="EMBL" id="BAAAQN010000020">
    <property type="protein sequence ID" value="GAA2033876.1"/>
    <property type="molecule type" value="Genomic_DNA"/>
</dbReference>
<dbReference type="RefSeq" id="WP_344666952.1">
    <property type="nucleotide sequence ID" value="NZ_BAAAQN010000020.1"/>
</dbReference>
<dbReference type="InterPro" id="IPR009057">
    <property type="entry name" value="Homeodomain-like_sf"/>
</dbReference>
<comment type="caution">
    <text evidence="6">The sequence shown here is derived from an EMBL/GenBank/DDBJ whole genome shotgun (WGS) entry which is preliminary data.</text>
</comment>
<dbReference type="Pfam" id="PF02311">
    <property type="entry name" value="AraC_binding"/>
    <property type="match status" value="1"/>
</dbReference>
<dbReference type="PANTHER" id="PTHR46796">
    <property type="entry name" value="HTH-TYPE TRANSCRIPTIONAL ACTIVATOR RHAS-RELATED"/>
    <property type="match status" value="1"/>
</dbReference>
<dbReference type="InterPro" id="IPR018060">
    <property type="entry name" value="HTH_AraC"/>
</dbReference>
<protein>
    <submittedName>
        <fullName evidence="6">AraC family transcriptional regulator</fullName>
    </submittedName>
</protein>
<dbReference type="InterPro" id="IPR037923">
    <property type="entry name" value="HTH-like"/>
</dbReference>
<reference evidence="7" key="1">
    <citation type="journal article" date="2019" name="Int. J. Syst. Evol. Microbiol.">
        <title>The Global Catalogue of Microorganisms (GCM) 10K type strain sequencing project: providing services to taxonomists for standard genome sequencing and annotation.</title>
        <authorList>
            <consortium name="The Broad Institute Genomics Platform"/>
            <consortium name="The Broad Institute Genome Sequencing Center for Infectious Disease"/>
            <person name="Wu L."/>
            <person name="Ma J."/>
        </authorList>
    </citation>
    <scope>NUCLEOTIDE SEQUENCE [LARGE SCALE GENOMIC DNA]</scope>
    <source>
        <strain evidence="7">JCM 16014</strain>
    </source>
</reference>
<evidence type="ECO:0000256" key="4">
    <source>
        <dbReference type="SAM" id="MobiDB-lite"/>
    </source>
</evidence>
<dbReference type="SUPFAM" id="SSF46689">
    <property type="entry name" value="Homeodomain-like"/>
    <property type="match status" value="2"/>
</dbReference>
<evidence type="ECO:0000313" key="7">
    <source>
        <dbReference type="Proteomes" id="UP001500751"/>
    </source>
</evidence>
<accession>A0ABP5FTX6</accession>
<dbReference type="InterPro" id="IPR003313">
    <property type="entry name" value="AraC-bd"/>
</dbReference>
<dbReference type="PROSITE" id="PS01124">
    <property type="entry name" value="HTH_ARAC_FAMILY_2"/>
    <property type="match status" value="1"/>
</dbReference>
<keyword evidence="7" id="KW-1185">Reference proteome</keyword>
<dbReference type="SUPFAM" id="SSF51215">
    <property type="entry name" value="Regulatory protein AraC"/>
    <property type="match status" value="1"/>
</dbReference>
<evidence type="ECO:0000259" key="5">
    <source>
        <dbReference type="PROSITE" id="PS01124"/>
    </source>
</evidence>
<sequence>MEGTRGWAEYWRDEGRGLELMHARFREHVYAPHTHDAYSFGVTDAGAQQFHCRGALHTSTPGMVMALNPDEVHDGRAAVDLGYHYRIAYIRPDVVSEVLADAADQPADRFGGLPLFTRPVLGDHRLAEAFNRFHAAMAGADRSPAGDLLRDERLRAVILAAAARGATRAPKTRTLSGGAQRQAAVRARTLIREAYPESVSVEMLAAAAGCSRFALYRAFFAEFGMSPSDYERQLRLRHARSLLATGNKPADTAALCGFADQAHLARWFKRTYGVTPGVFAQAAVSSPPGRASSPARPSIPAPLTTTS</sequence>
<dbReference type="Proteomes" id="UP001500751">
    <property type="component" value="Unassembled WGS sequence"/>
</dbReference>
<dbReference type="SMART" id="SM00342">
    <property type="entry name" value="HTH_ARAC"/>
    <property type="match status" value="1"/>
</dbReference>
<gene>
    <name evidence="6" type="ORF">GCM10009839_37960</name>
</gene>
<dbReference type="PANTHER" id="PTHR46796:SF2">
    <property type="entry name" value="TRANSCRIPTIONAL REGULATORY PROTEIN"/>
    <property type="match status" value="1"/>
</dbReference>
<feature type="domain" description="HTH araC/xylS-type" evidence="5">
    <location>
        <begin position="185"/>
        <end position="282"/>
    </location>
</feature>
<evidence type="ECO:0000256" key="2">
    <source>
        <dbReference type="ARBA" id="ARBA00023125"/>
    </source>
</evidence>
<evidence type="ECO:0000313" key="6">
    <source>
        <dbReference type="EMBL" id="GAA2033876.1"/>
    </source>
</evidence>
<evidence type="ECO:0000256" key="3">
    <source>
        <dbReference type="ARBA" id="ARBA00023163"/>
    </source>
</evidence>